<evidence type="ECO:0000256" key="8">
    <source>
        <dbReference type="PIRSR" id="PIRSR001024-1"/>
    </source>
</evidence>
<proteinExistence type="inferred from homology"/>
<dbReference type="SUPFAM" id="SSF51445">
    <property type="entry name" value="(Trans)glycosidases"/>
    <property type="match status" value="1"/>
</dbReference>
<dbReference type="GO" id="GO:0005975">
    <property type="term" value="P:carbohydrate metabolic process"/>
    <property type="evidence" value="ECO:0007669"/>
    <property type="project" value="InterPro"/>
</dbReference>
<dbReference type="FunFam" id="3.20.20.80:FF:000120">
    <property type="entry name" value="Alpha-amylase A"/>
    <property type="match status" value="1"/>
</dbReference>
<keyword evidence="12" id="KW-0732">Signal</keyword>
<feature type="active site" description="Proton donor" evidence="8">
    <location>
        <position position="234"/>
    </location>
</feature>
<comment type="caution">
    <text evidence="14">The sequence shown here is derived from an EMBL/GenBank/DDBJ whole genome shotgun (WGS) entry which is preliminary data.</text>
</comment>
<dbReference type="Proteomes" id="UP001365542">
    <property type="component" value="Unassembled WGS sequence"/>
</dbReference>
<feature type="disulfide bond" evidence="10">
    <location>
        <begin position="156"/>
        <end position="170"/>
    </location>
</feature>
<dbReference type="SUPFAM" id="SSF51011">
    <property type="entry name" value="Glycosyl hydrolase domain"/>
    <property type="match status" value="1"/>
</dbReference>
<dbReference type="GO" id="GO:0005509">
    <property type="term" value="F:calcium ion binding"/>
    <property type="evidence" value="ECO:0007669"/>
    <property type="project" value="InterPro"/>
</dbReference>
<feature type="chain" id="PRO_5043463138" description="Glycosyl hydrolase family 13 catalytic domain-containing protein" evidence="12">
    <location>
        <begin position="21"/>
        <end position="471"/>
    </location>
</feature>
<keyword evidence="15" id="KW-1185">Reference proteome</keyword>
<feature type="binding site" evidence="11">
    <location>
        <position position="95"/>
    </location>
    <ligand>
        <name>substrate</name>
    </ligand>
</feature>
<comment type="similarity">
    <text evidence="2">Belongs to the glycosyl hydrolase 13 family.</text>
</comment>
<evidence type="ECO:0000256" key="3">
    <source>
        <dbReference type="ARBA" id="ARBA00022723"/>
    </source>
</evidence>
<evidence type="ECO:0000256" key="11">
    <source>
        <dbReference type="PIRSR" id="PIRSR001024-5"/>
    </source>
</evidence>
<evidence type="ECO:0000256" key="1">
    <source>
        <dbReference type="ARBA" id="ARBA00001913"/>
    </source>
</evidence>
<evidence type="ECO:0000313" key="14">
    <source>
        <dbReference type="EMBL" id="KAK6541959.1"/>
    </source>
</evidence>
<evidence type="ECO:0000256" key="7">
    <source>
        <dbReference type="ARBA" id="ARBA00023295"/>
    </source>
</evidence>
<evidence type="ECO:0000259" key="13">
    <source>
        <dbReference type="SMART" id="SM00642"/>
    </source>
</evidence>
<sequence>MRYSLRSILALLPVITYVNCVSISEWRSRKIYFALTDRFARPDDSKDACTDLRSYCGGTWKGMQSKLPYIKELGFDAIWISPIVENTSGGYHGYWAKDIYNVNQNHGTPQDLKDLVTAAHKLDIYVMVDVVVNHMGRGDISTFTPFTNDTFYHPYCLIKDYSDQDQVEKCRFAGDLPNIKTDDLTVRKIFNDWVSELVKTYGFDGLRIDTARHVEKGFYQDFLEAAGNPYAIGEVFQGDSKYVARYQDVIPGVFNYPLYYSLIRCYVQSTSFHDLVTTHDAISRDFKDPRLLGTFIDNHDVPRFMSQTSDIVRLKNALAYAMLARGIPIIYYGTEYGYIGNADPENREDLWRLGYDTSGDIWKFIKTLNTVKVQSGGLGADDHVHLMVDAGVYIFGREGGKIVVLTRNLGNTGNEKKDYCFMVQGMEKRQYRSALTSRIYASGEDGRICVSMESGMPDILVALSPFISMLR</sequence>
<dbReference type="GO" id="GO:0004556">
    <property type="term" value="F:alpha-amylase activity"/>
    <property type="evidence" value="ECO:0007669"/>
    <property type="project" value="InterPro"/>
</dbReference>
<reference evidence="14 15" key="1">
    <citation type="submission" date="2019-10" db="EMBL/GenBank/DDBJ databases">
        <authorList>
            <person name="Palmer J.M."/>
        </authorList>
    </citation>
    <scope>NUCLEOTIDE SEQUENCE [LARGE SCALE GENOMIC DNA]</scope>
    <source>
        <strain evidence="14 15">TWF694</strain>
    </source>
</reference>
<keyword evidence="7" id="KW-0326">Glycosidase</keyword>
<evidence type="ECO:0000256" key="9">
    <source>
        <dbReference type="PIRSR" id="PIRSR001024-2"/>
    </source>
</evidence>
<feature type="binding site" evidence="11">
    <location>
        <position position="134"/>
    </location>
    <ligand>
        <name>substrate</name>
    </ligand>
</feature>
<feature type="binding site" evidence="11">
    <location>
        <position position="207"/>
    </location>
    <ligand>
        <name>substrate</name>
    </ligand>
</feature>
<keyword evidence="4" id="KW-0378">Hydrolase</keyword>
<keyword evidence="3" id="KW-0479">Metal-binding</keyword>
<evidence type="ECO:0000256" key="12">
    <source>
        <dbReference type="SAM" id="SignalP"/>
    </source>
</evidence>
<dbReference type="SMART" id="SM00642">
    <property type="entry name" value="Aamy"/>
    <property type="match status" value="1"/>
</dbReference>
<dbReference type="Pfam" id="PF00128">
    <property type="entry name" value="Alpha-amylase"/>
    <property type="match status" value="1"/>
</dbReference>
<feature type="site" description="Transition state stabilizer" evidence="9">
    <location>
        <position position="300"/>
    </location>
</feature>
<evidence type="ECO:0000313" key="15">
    <source>
        <dbReference type="Proteomes" id="UP001365542"/>
    </source>
</evidence>
<evidence type="ECO:0000256" key="2">
    <source>
        <dbReference type="ARBA" id="ARBA00008061"/>
    </source>
</evidence>
<evidence type="ECO:0000256" key="4">
    <source>
        <dbReference type="ARBA" id="ARBA00022801"/>
    </source>
</evidence>
<dbReference type="PANTHER" id="PTHR10357">
    <property type="entry name" value="ALPHA-AMYLASE FAMILY MEMBER"/>
    <property type="match status" value="1"/>
</dbReference>
<dbReference type="PIRSF" id="PIRSF001024">
    <property type="entry name" value="Alph-amyl_fung"/>
    <property type="match status" value="1"/>
</dbReference>
<comment type="cofactor">
    <cofactor evidence="1">
        <name>Ca(2+)</name>
        <dbReference type="ChEBI" id="CHEBI:29108"/>
    </cofactor>
</comment>
<accession>A0AAV9XIL4</accession>
<dbReference type="InterPro" id="IPR006047">
    <property type="entry name" value="GH13_cat_dom"/>
</dbReference>
<feature type="binding site" evidence="11">
    <location>
        <position position="347"/>
    </location>
    <ligand>
        <name>substrate</name>
    </ligand>
</feature>
<protein>
    <recommendedName>
        <fullName evidence="13">Glycosyl hydrolase family 13 catalytic domain-containing protein</fullName>
    </recommendedName>
</protein>
<dbReference type="AlphaFoldDB" id="A0AAV9XIL4"/>
<feature type="active site" description="Nucleophile" evidence="8">
    <location>
        <position position="209"/>
    </location>
</feature>
<name>A0AAV9XIL4_9PEZI</name>
<gene>
    <name evidence="14" type="ORF">TWF694_007731</name>
</gene>
<evidence type="ECO:0000256" key="10">
    <source>
        <dbReference type="PIRSR" id="PIRSR001024-4"/>
    </source>
</evidence>
<feature type="binding site" evidence="11">
    <location>
        <position position="238"/>
    </location>
    <ligand>
        <name>substrate</name>
    </ligand>
</feature>
<dbReference type="CDD" id="cd11319">
    <property type="entry name" value="AmyAc_euk_AmyA"/>
    <property type="match status" value="1"/>
</dbReference>
<organism evidence="14 15">
    <name type="scientific">Orbilia ellipsospora</name>
    <dbReference type="NCBI Taxonomy" id="2528407"/>
    <lineage>
        <taxon>Eukaryota</taxon>
        <taxon>Fungi</taxon>
        <taxon>Dikarya</taxon>
        <taxon>Ascomycota</taxon>
        <taxon>Pezizomycotina</taxon>
        <taxon>Orbiliomycetes</taxon>
        <taxon>Orbiliales</taxon>
        <taxon>Orbiliaceae</taxon>
        <taxon>Orbilia</taxon>
    </lineage>
</organism>
<dbReference type="EMBL" id="JAVHJO010000003">
    <property type="protein sequence ID" value="KAK6541959.1"/>
    <property type="molecule type" value="Genomic_DNA"/>
</dbReference>
<feature type="domain" description="Glycosyl hydrolase family 13 catalytic" evidence="13">
    <location>
        <begin position="33"/>
        <end position="372"/>
    </location>
</feature>
<keyword evidence="10" id="KW-1015">Disulfide bond</keyword>
<feature type="binding site" evidence="11">
    <location>
        <position position="300"/>
    </location>
    <ligand>
        <name>substrate</name>
    </ligand>
</feature>
<keyword evidence="6" id="KW-0119">Carbohydrate metabolism</keyword>
<dbReference type="InterPro" id="IPR017853">
    <property type="entry name" value="GH"/>
</dbReference>
<feature type="signal peptide" evidence="12">
    <location>
        <begin position="1"/>
        <end position="20"/>
    </location>
</feature>
<evidence type="ECO:0000256" key="5">
    <source>
        <dbReference type="ARBA" id="ARBA00022837"/>
    </source>
</evidence>
<dbReference type="PANTHER" id="PTHR10357:SF212">
    <property type="entry name" value="ALPHA-AMYLASE"/>
    <property type="match status" value="1"/>
</dbReference>
<dbReference type="InterPro" id="IPR013777">
    <property type="entry name" value="A-amylase-like"/>
</dbReference>
<keyword evidence="5" id="KW-0106">Calcium</keyword>
<dbReference type="Gene3D" id="3.20.20.80">
    <property type="entry name" value="Glycosidases"/>
    <property type="match status" value="1"/>
</dbReference>
<evidence type="ECO:0000256" key="6">
    <source>
        <dbReference type="ARBA" id="ARBA00023277"/>
    </source>
</evidence>